<gene>
    <name evidence="2" type="ORF">ID854_17255</name>
</gene>
<dbReference type="Proteomes" id="UP001193920">
    <property type="component" value="Unassembled WGS sequence"/>
</dbReference>
<feature type="domain" description="DUF4123" evidence="1">
    <location>
        <begin position="28"/>
        <end position="150"/>
    </location>
</feature>
<protein>
    <submittedName>
        <fullName evidence="2">DUF4123 domain-containing protein</fullName>
    </submittedName>
</protein>
<dbReference type="Pfam" id="PF13503">
    <property type="entry name" value="DUF4123"/>
    <property type="match status" value="1"/>
</dbReference>
<name>A0AAW3Z147_9GAMM</name>
<dbReference type="AlphaFoldDB" id="A0AAW3Z147"/>
<dbReference type="RefSeq" id="WP_323862536.1">
    <property type="nucleotide sequence ID" value="NZ_JACXBC010000066.1"/>
</dbReference>
<proteinExistence type="predicted"/>
<sequence>MTMEIRQQWLEKIEQSCATMNLNTIDIIVDQTGLDDSIIPALQRMQPEIQWFSLFDGKPEEGLLDQAPLLIRVQLDCWQHKNWLHELIDHFCHTSRLLLLISPMPFEPLCKILQYFSDVQWGEQSCLLRFYDPRVFPKLLAEILTPEQRELFLDIAFVWSWLDRDNQITWKLGTFKPNMPQPDQCTPLVFDDRQFELIGCITDAEKLLRSETLIHHDLPKEHYFSYYYQTAIEANKKGYLGDLADYISESHGENNERGF</sequence>
<comment type="caution">
    <text evidence="2">The sequence shown here is derived from an EMBL/GenBank/DDBJ whole genome shotgun (WGS) entry which is preliminary data.</text>
</comment>
<organism evidence="2">
    <name type="scientific">Xenorhabdus szentirmaii</name>
    <dbReference type="NCBI Taxonomy" id="290112"/>
    <lineage>
        <taxon>Bacteria</taxon>
        <taxon>Pseudomonadati</taxon>
        <taxon>Pseudomonadota</taxon>
        <taxon>Gammaproteobacteria</taxon>
        <taxon>Enterobacterales</taxon>
        <taxon>Morganellaceae</taxon>
        <taxon>Xenorhabdus</taxon>
    </lineage>
</organism>
<accession>A0AAW3Z147</accession>
<dbReference type="EMBL" id="JACXBF010000462">
    <property type="protein sequence ID" value="MBD2802138.1"/>
    <property type="molecule type" value="Genomic_DNA"/>
</dbReference>
<dbReference type="InterPro" id="IPR025391">
    <property type="entry name" value="DUF4123"/>
</dbReference>
<reference evidence="2" key="2">
    <citation type="journal article" date="2024" name="Toxins">
        <title>Genome Sequence Analysis of Native Xenorhabdus Strains Isolated from Entomopathogenic Nematodes in Argentina.</title>
        <authorList>
            <person name="Palma L."/>
            <person name="Frizzo L."/>
            <person name="Kaiser S."/>
            <person name="Berry C."/>
            <person name="Caballero P."/>
            <person name="Bode H.B."/>
            <person name="Del Valle E.E."/>
        </authorList>
    </citation>
    <scope>NUCLEOTIDE SEQUENCE</scope>
    <source>
        <strain evidence="2">M</strain>
    </source>
</reference>
<evidence type="ECO:0000259" key="1">
    <source>
        <dbReference type="Pfam" id="PF13503"/>
    </source>
</evidence>
<evidence type="ECO:0000313" key="2">
    <source>
        <dbReference type="EMBL" id="MBD2802138.1"/>
    </source>
</evidence>
<reference evidence="2" key="1">
    <citation type="submission" date="2020-09" db="EMBL/GenBank/DDBJ databases">
        <authorList>
            <person name="Palma L."/>
            <person name="Caballero P."/>
            <person name="Berry C."/>
            <person name="Del Valle E."/>
        </authorList>
    </citation>
    <scope>NUCLEOTIDE SEQUENCE</scope>
    <source>
        <strain evidence="2">M</strain>
    </source>
</reference>